<organism evidence="1 2">
    <name type="scientific">Paraburkholderia silvatlantica</name>
    <dbReference type="NCBI Taxonomy" id="321895"/>
    <lineage>
        <taxon>Bacteria</taxon>
        <taxon>Pseudomonadati</taxon>
        <taxon>Pseudomonadota</taxon>
        <taxon>Betaproteobacteria</taxon>
        <taxon>Burkholderiales</taxon>
        <taxon>Burkholderiaceae</taxon>
        <taxon>Paraburkholderia</taxon>
    </lineage>
</organism>
<evidence type="ECO:0000313" key="1">
    <source>
        <dbReference type="EMBL" id="PYE21419.1"/>
    </source>
</evidence>
<dbReference type="Gene3D" id="1.25.40.10">
    <property type="entry name" value="Tetratricopeptide repeat domain"/>
    <property type="match status" value="1"/>
</dbReference>
<name>A0A2V4T7A2_9BURK</name>
<dbReference type="AlphaFoldDB" id="A0A2V4T7A2"/>
<dbReference type="EMBL" id="QJSQ01000014">
    <property type="protein sequence ID" value="PYE21419.1"/>
    <property type="molecule type" value="Genomic_DNA"/>
</dbReference>
<gene>
    <name evidence="1" type="ORF">C7410_11460</name>
</gene>
<sequence>MDVRERGVTPDGGAGDIADALATFARCTLGGGLPAQAAALIDAAGQLRDRPDEAVALLERARADAPGHPAPLIALYRFHFYGHRLAQACSAGEEALAVARRALGAGFGAIPPTGDAVRYDAAVRFYLFTLKGLAYLQLRLGERQAARARLAELRWLDPDDVLGGALLAHVLARHEGDDEADDAFSSSVHPARGWAGLPL</sequence>
<dbReference type="InterPro" id="IPR011990">
    <property type="entry name" value="TPR-like_helical_dom_sf"/>
</dbReference>
<dbReference type="OrthoDB" id="9812003at2"/>
<accession>A0A2V4T7A2</accession>
<protein>
    <recommendedName>
        <fullName evidence="3">Tetratricopeptide repeat protein</fullName>
    </recommendedName>
</protein>
<dbReference type="SUPFAM" id="SSF48452">
    <property type="entry name" value="TPR-like"/>
    <property type="match status" value="1"/>
</dbReference>
<evidence type="ECO:0008006" key="3">
    <source>
        <dbReference type="Google" id="ProtNLM"/>
    </source>
</evidence>
<dbReference type="Proteomes" id="UP000247772">
    <property type="component" value="Unassembled WGS sequence"/>
</dbReference>
<evidence type="ECO:0000313" key="2">
    <source>
        <dbReference type="Proteomes" id="UP000247772"/>
    </source>
</evidence>
<reference evidence="1 2" key="1">
    <citation type="submission" date="2018-06" db="EMBL/GenBank/DDBJ databases">
        <title>Genomic Encyclopedia of Type Strains, Phase IV (KMG-V): Genome sequencing to study the core and pangenomes of soil and plant-associated prokaryotes.</title>
        <authorList>
            <person name="Whitman W."/>
        </authorList>
    </citation>
    <scope>NUCLEOTIDE SEQUENCE [LARGE SCALE GENOMIC DNA]</scope>
    <source>
        <strain evidence="1 2">SRCL-318</strain>
    </source>
</reference>
<comment type="caution">
    <text evidence="1">The sequence shown here is derived from an EMBL/GenBank/DDBJ whole genome shotgun (WGS) entry which is preliminary data.</text>
</comment>
<dbReference type="RefSeq" id="WP_110855777.1">
    <property type="nucleotide sequence ID" value="NZ_QJSQ01000014.1"/>
</dbReference>
<proteinExistence type="predicted"/>